<dbReference type="AlphaFoldDB" id="I3R664"/>
<evidence type="ECO:0000313" key="8">
    <source>
        <dbReference type="Proteomes" id="UP000011603"/>
    </source>
</evidence>
<reference evidence="3" key="1">
    <citation type="journal article" date="2012" name="Appl. Environ. Microbiol.">
        <title>Identification of the haloarchaeal phasin (PhaP) that functions in polyhydroxyalkanoate accumulation and granule formation in Haloferax mediterranei.</title>
        <authorList>
            <person name="Cai S."/>
            <person name="Cai L."/>
            <person name="Liu H."/>
            <person name="Liu X."/>
            <person name="Han J."/>
            <person name="Zhou J."/>
            <person name="Xiang H."/>
        </authorList>
    </citation>
    <scope>NUCLEOTIDE SEQUENCE</scope>
    <source>
        <strain evidence="3">CGMCC 1.2087</strain>
    </source>
</reference>
<dbReference type="RefSeq" id="WP_004059370.1">
    <property type="nucleotide sequence ID" value="NC_017941.2"/>
</dbReference>
<evidence type="ECO:0000313" key="10">
    <source>
        <dbReference type="Proteomes" id="UP000299011"/>
    </source>
</evidence>
<evidence type="ECO:0000313" key="9">
    <source>
        <dbReference type="Proteomes" id="UP000027075"/>
    </source>
</evidence>
<dbReference type="Proteomes" id="UP000027075">
    <property type="component" value="Chromosome"/>
</dbReference>
<reference evidence="3" key="5">
    <citation type="submission" date="2014-05" db="EMBL/GenBank/DDBJ databases">
        <authorList>
            <person name="Wang L."/>
            <person name="Yang H."/>
            <person name="Xiang H."/>
        </authorList>
    </citation>
    <scope>NUCLEOTIDE SEQUENCE</scope>
    <source>
        <strain evidence="3">CGMCC 1.2087</strain>
    </source>
</reference>
<feature type="region of interest" description="Disordered" evidence="1">
    <location>
        <begin position="1"/>
        <end position="59"/>
    </location>
</feature>
<dbReference type="EMBL" id="CP001868">
    <property type="protein sequence ID" value="AFK19724.1"/>
    <property type="molecule type" value="Genomic_DNA"/>
</dbReference>
<dbReference type="PATRIC" id="fig|523841.21.peg.2415"/>
<feature type="compositionally biased region" description="Acidic residues" evidence="1">
    <location>
        <begin position="9"/>
        <end position="19"/>
    </location>
</feature>
<evidence type="ECO:0000313" key="6">
    <source>
        <dbReference type="EMBL" id="QCQ76553.1"/>
    </source>
</evidence>
<dbReference type="OrthoDB" id="157634at2157"/>
<dbReference type="Proteomes" id="UP000006469">
    <property type="component" value="Chromosome"/>
</dbReference>
<name>I3R664_HALMT</name>
<evidence type="ECO:0000256" key="1">
    <source>
        <dbReference type="SAM" id="MobiDB-lite"/>
    </source>
</evidence>
<reference evidence="4 9" key="4">
    <citation type="submission" date="2014-04" db="EMBL/GenBank/DDBJ databases">
        <title>Transcriptional profiles of Haloferax mediterranei on the basis of nitrogen availability.</title>
        <authorList>
            <person name="Bautista V."/>
        </authorList>
    </citation>
    <scope>NUCLEOTIDE SEQUENCE [LARGE SCALE GENOMIC DNA]</scope>
    <source>
        <strain evidence="4">ATCC 33500</strain>
        <strain evidence="9">ATCC 33500 / DSM 1411 / JCM 8866 / NBRC 14739 / NCIMB 2177 / R-4</strain>
    </source>
</reference>
<reference evidence="6 10" key="6">
    <citation type="submission" date="2019-04" db="EMBL/GenBank/DDBJ databases">
        <title>Methylomes of two halophilic Archaea, Haloarcula marismortui and Haloferax mediterranei.</title>
        <authorList>
            <person name="DasSarma S."/>
            <person name="DasSarma P."/>
            <person name="DasSarma S."/>
            <person name="Fomenkov A."/>
            <person name="Vincze T."/>
            <person name="Anton B.P."/>
            <person name="Roberts R.J."/>
        </authorList>
    </citation>
    <scope>NUCLEOTIDE SEQUENCE [LARGE SCALE GENOMIC DNA]</scope>
    <source>
        <strain evidence="6">ATCC 33500</strain>
        <strain evidence="10">ATCC 33500 / DSM 1411 / JCM 8866 / NBRC 14739 / NCIMB 2177 / R-4</strain>
    </source>
</reference>
<dbReference type="HOGENOM" id="CLU_2284965_0_0_2"/>
<evidence type="ECO:0000313" key="4">
    <source>
        <dbReference type="EMBL" id="AHZ23112.1"/>
    </source>
</evidence>
<gene>
    <name evidence="3" type="ordered locus">HFX_2032</name>
    <name evidence="4" type="ORF">BM92_10905</name>
    <name evidence="5" type="ORF">C439_11938</name>
    <name evidence="6" type="ORF">E6P09_01535</name>
</gene>
<sequence>MPNRSLDDYFAEDDEETESTELSTADTDGEDDAEADSESDTVADMGSDTKGDAEADSENSVHTLATYRWNPDGTPCPQCGESVEKRWLDGDEYVCIDCKDW</sequence>
<evidence type="ECO:0000313" key="7">
    <source>
        <dbReference type="Proteomes" id="UP000006469"/>
    </source>
</evidence>
<dbReference type="Proteomes" id="UP000011603">
    <property type="component" value="Unassembled WGS sequence"/>
</dbReference>
<evidence type="ECO:0000259" key="2">
    <source>
        <dbReference type="Pfam" id="PF24458"/>
    </source>
</evidence>
<dbReference type="EMBL" id="AOLO01000009">
    <property type="protein sequence ID" value="EMA00046.1"/>
    <property type="molecule type" value="Genomic_DNA"/>
</dbReference>
<dbReference type="InterPro" id="IPR055995">
    <property type="entry name" value="DUF7573"/>
</dbReference>
<dbReference type="EMBL" id="CP039139">
    <property type="protein sequence ID" value="QCQ76553.1"/>
    <property type="molecule type" value="Genomic_DNA"/>
</dbReference>
<protein>
    <recommendedName>
        <fullName evidence="2">DUF7573 domain-containing protein</fullName>
    </recommendedName>
</protein>
<proteinExistence type="predicted"/>
<dbReference type="KEGG" id="hme:HFX_2032"/>
<dbReference type="EMBL" id="CP007551">
    <property type="protein sequence ID" value="AHZ23112.1"/>
    <property type="molecule type" value="Genomic_DNA"/>
</dbReference>
<dbReference type="GeneID" id="40155058"/>
<dbReference type="PaxDb" id="523841-HFX_2032"/>
<dbReference type="Proteomes" id="UP000299011">
    <property type="component" value="Chromosome"/>
</dbReference>
<organism evidence="3 7">
    <name type="scientific">Haloferax mediterranei (strain ATCC 33500 / DSM 1411 / JCM 8866 / NBRC 14739 / NCIMB 2177 / R-4)</name>
    <name type="common">Halobacterium mediterranei</name>
    <dbReference type="NCBI Taxonomy" id="523841"/>
    <lineage>
        <taxon>Archaea</taxon>
        <taxon>Methanobacteriati</taxon>
        <taxon>Methanobacteriota</taxon>
        <taxon>Stenosarchaea group</taxon>
        <taxon>Halobacteria</taxon>
        <taxon>Halobacteriales</taxon>
        <taxon>Haloferacaceae</taxon>
        <taxon>Haloferax</taxon>
    </lineage>
</organism>
<reference evidence="3 7" key="2">
    <citation type="journal article" date="2012" name="J. Bacteriol.">
        <title>Complete genome sequence of the metabolically versatile halophilic archaeon Haloferax mediterranei, a poly(3-hydroxybutyrate-co-3-hydroxyvalerate) producer.</title>
        <authorList>
            <person name="Han J."/>
            <person name="Zhang F."/>
            <person name="Hou J."/>
            <person name="Liu X."/>
            <person name="Li M."/>
            <person name="Liu H."/>
            <person name="Cai L."/>
            <person name="Zhang B."/>
            <person name="Chen Y."/>
            <person name="Zhou J."/>
            <person name="Hu S."/>
            <person name="Xiang H."/>
        </authorList>
    </citation>
    <scope>NUCLEOTIDE SEQUENCE [LARGE SCALE GENOMIC DNA]</scope>
    <source>
        <strain evidence="7">ATCC 33500 / DSM 1411 / JCM 8866 / NBRC 14739 / NCIMB 2177 / R-4</strain>
        <strain evidence="3">CGMCC 1.2087</strain>
    </source>
</reference>
<keyword evidence="8" id="KW-1185">Reference proteome</keyword>
<evidence type="ECO:0000313" key="5">
    <source>
        <dbReference type="EMBL" id="EMA00046.1"/>
    </source>
</evidence>
<dbReference type="eggNOG" id="arCOG06320">
    <property type="taxonomic scope" value="Archaea"/>
</dbReference>
<evidence type="ECO:0000313" key="3">
    <source>
        <dbReference type="EMBL" id="AFK19724.1"/>
    </source>
</evidence>
<feature type="compositionally biased region" description="Acidic residues" evidence="1">
    <location>
        <begin position="27"/>
        <end position="41"/>
    </location>
</feature>
<reference evidence="5 8" key="3">
    <citation type="journal article" date="2014" name="PLoS Genet.">
        <title>Phylogenetically driven sequencing of extremely halophilic archaea reveals strategies for static and dynamic osmo-response.</title>
        <authorList>
            <person name="Becker E.A."/>
            <person name="Seitzer P.M."/>
            <person name="Tritt A."/>
            <person name="Larsen D."/>
            <person name="Krusor M."/>
            <person name="Yao A.I."/>
            <person name="Wu D."/>
            <person name="Madern D."/>
            <person name="Eisen J.A."/>
            <person name="Darling A.E."/>
            <person name="Facciotti M.T."/>
        </authorList>
    </citation>
    <scope>NUCLEOTIDE SEQUENCE [LARGE SCALE GENOMIC DNA]</scope>
    <source>
        <strain evidence="5">ATCC 33500</strain>
        <strain evidence="8">ATCC 33500 / DSM 1411 / JCM 8866 / NBRC 14739 / NCIMB 2177 / R-4</strain>
    </source>
</reference>
<feature type="domain" description="DUF7573" evidence="2">
    <location>
        <begin position="64"/>
        <end position="101"/>
    </location>
</feature>
<accession>I3R664</accession>
<dbReference type="Pfam" id="PF24458">
    <property type="entry name" value="DUF7573"/>
    <property type="match status" value="1"/>
</dbReference>